<dbReference type="SUPFAM" id="SSF56784">
    <property type="entry name" value="HAD-like"/>
    <property type="match status" value="1"/>
</dbReference>
<dbReference type="InterPro" id="IPR023198">
    <property type="entry name" value="PGP-like_dom2"/>
</dbReference>
<gene>
    <name evidence="2" type="ORF">DFR31_1974</name>
</gene>
<dbReference type="InterPro" id="IPR036412">
    <property type="entry name" value="HAD-like_sf"/>
</dbReference>
<dbReference type="RefSeq" id="WP_121442487.1">
    <property type="nucleotide sequence ID" value="NZ_RCDA01000002.1"/>
</dbReference>
<comment type="caution">
    <text evidence="2">The sequence shown here is derived from an EMBL/GenBank/DDBJ whole genome shotgun (WGS) entry which is preliminary data.</text>
</comment>
<dbReference type="InterPro" id="IPR006439">
    <property type="entry name" value="HAD-SF_hydro_IA"/>
</dbReference>
<keyword evidence="3" id="KW-1185">Reference proteome</keyword>
<dbReference type="EMBL" id="RCDA01000002">
    <property type="protein sequence ID" value="RLK48859.1"/>
    <property type="molecule type" value="Genomic_DNA"/>
</dbReference>
<keyword evidence="1" id="KW-0378">Hydrolase</keyword>
<protein>
    <submittedName>
        <fullName evidence="2">2-haloacid dehalogenase</fullName>
    </submittedName>
</protein>
<proteinExistence type="predicted"/>
<dbReference type="PRINTS" id="PR00413">
    <property type="entry name" value="HADHALOGNASE"/>
</dbReference>
<dbReference type="InterPro" id="IPR023214">
    <property type="entry name" value="HAD_sf"/>
</dbReference>
<dbReference type="SFLD" id="SFLDG01129">
    <property type="entry name" value="C1.5:_HAD__Beta-PGM__Phosphata"/>
    <property type="match status" value="1"/>
</dbReference>
<dbReference type="Pfam" id="PF00702">
    <property type="entry name" value="Hydrolase"/>
    <property type="match status" value="1"/>
</dbReference>
<evidence type="ECO:0000256" key="1">
    <source>
        <dbReference type="ARBA" id="ARBA00022801"/>
    </source>
</evidence>
<dbReference type="OrthoDB" id="5865007at2"/>
<dbReference type="PANTHER" id="PTHR43316">
    <property type="entry name" value="HYDROLASE, HALOACID DELAHOGENASE-RELATED"/>
    <property type="match status" value="1"/>
</dbReference>
<evidence type="ECO:0000313" key="2">
    <source>
        <dbReference type="EMBL" id="RLK48859.1"/>
    </source>
</evidence>
<dbReference type="Gene3D" id="3.40.50.1000">
    <property type="entry name" value="HAD superfamily/HAD-like"/>
    <property type="match status" value="1"/>
</dbReference>
<organism evidence="2 3">
    <name type="scientific">Alkalispirillum mobile</name>
    <dbReference type="NCBI Taxonomy" id="85925"/>
    <lineage>
        <taxon>Bacteria</taxon>
        <taxon>Pseudomonadati</taxon>
        <taxon>Pseudomonadota</taxon>
        <taxon>Gammaproteobacteria</taxon>
        <taxon>Chromatiales</taxon>
        <taxon>Ectothiorhodospiraceae</taxon>
        <taxon>Alkalispirillum</taxon>
    </lineage>
</organism>
<accession>A0A498C137</accession>
<dbReference type="AlphaFoldDB" id="A0A498C137"/>
<dbReference type="PANTHER" id="PTHR43316:SF3">
    <property type="entry name" value="HALOACID DEHALOGENASE, TYPE II (AFU_ORTHOLOGUE AFUA_2G07750)-RELATED"/>
    <property type="match status" value="1"/>
</dbReference>
<dbReference type="SFLD" id="SFLDS00003">
    <property type="entry name" value="Haloacid_Dehalogenase"/>
    <property type="match status" value="1"/>
</dbReference>
<dbReference type="GO" id="GO:0016787">
    <property type="term" value="F:hydrolase activity"/>
    <property type="evidence" value="ECO:0007669"/>
    <property type="project" value="UniProtKB-KW"/>
</dbReference>
<dbReference type="Gene3D" id="1.10.150.240">
    <property type="entry name" value="Putative phosphatase, domain 2"/>
    <property type="match status" value="1"/>
</dbReference>
<dbReference type="Proteomes" id="UP000275461">
    <property type="component" value="Unassembled WGS sequence"/>
</dbReference>
<sequence>MPARPNVVVFDVLETLLNLDPLAERFEKVGQPATLAGPWFMRFQRDAMALSLAGDAAPFEPVARQALRTESQQTLSEDDIDYILAGFASLPTFDDALPAMRTLSEAGIKVGCLTVGSPDNTRAFLDGAGLLEFVDHVVTAQAAGIWKPHPNIYHFAAEQLQTPLDRMALVAVHAWDCHGAKRVGALAGWCARLELEPGDVFLPADVTGQTLTEVADKLVALGEP</sequence>
<dbReference type="InterPro" id="IPR051540">
    <property type="entry name" value="S-2-haloacid_dehalogenase"/>
</dbReference>
<reference evidence="2 3" key="1">
    <citation type="submission" date="2018-10" db="EMBL/GenBank/DDBJ databases">
        <title>Genomic Encyclopedia of Type Strains, Phase IV (KMG-IV): sequencing the most valuable type-strain genomes for metagenomic binning, comparative biology and taxonomic classification.</title>
        <authorList>
            <person name="Goeker M."/>
        </authorList>
    </citation>
    <scope>NUCLEOTIDE SEQUENCE [LARGE SCALE GENOMIC DNA]</scope>
    <source>
        <strain evidence="2 3">DSM 12769</strain>
    </source>
</reference>
<evidence type="ECO:0000313" key="3">
    <source>
        <dbReference type="Proteomes" id="UP000275461"/>
    </source>
</evidence>
<name>A0A498C137_9GAMM</name>